<keyword evidence="5" id="KW-0378">Hydrolase</keyword>
<evidence type="ECO:0000256" key="3">
    <source>
        <dbReference type="ARBA" id="ARBA00022722"/>
    </source>
</evidence>
<evidence type="ECO:0000256" key="1">
    <source>
        <dbReference type="ARBA" id="ARBA00022679"/>
    </source>
</evidence>
<evidence type="ECO:0000256" key="4">
    <source>
        <dbReference type="ARBA" id="ARBA00022759"/>
    </source>
</evidence>
<dbReference type="PANTHER" id="PTHR34072">
    <property type="entry name" value="ENZYMATIC POLYPROTEIN-RELATED"/>
    <property type="match status" value="1"/>
</dbReference>
<organism evidence="8 9">
    <name type="scientific">Mucuna pruriens</name>
    <name type="common">Velvet bean</name>
    <name type="synonym">Dolichos pruriens</name>
    <dbReference type="NCBI Taxonomy" id="157652"/>
    <lineage>
        <taxon>Eukaryota</taxon>
        <taxon>Viridiplantae</taxon>
        <taxon>Streptophyta</taxon>
        <taxon>Embryophyta</taxon>
        <taxon>Tracheophyta</taxon>
        <taxon>Spermatophyta</taxon>
        <taxon>Magnoliopsida</taxon>
        <taxon>eudicotyledons</taxon>
        <taxon>Gunneridae</taxon>
        <taxon>Pentapetalae</taxon>
        <taxon>rosids</taxon>
        <taxon>fabids</taxon>
        <taxon>Fabales</taxon>
        <taxon>Fabaceae</taxon>
        <taxon>Papilionoideae</taxon>
        <taxon>50 kb inversion clade</taxon>
        <taxon>NPAAA clade</taxon>
        <taxon>indigoferoid/millettioid clade</taxon>
        <taxon>Phaseoleae</taxon>
        <taxon>Mucuna</taxon>
    </lineage>
</organism>
<evidence type="ECO:0000256" key="2">
    <source>
        <dbReference type="ARBA" id="ARBA00022695"/>
    </source>
</evidence>
<dbReference type="GO" id="GO:0003964">
    <property type="term" value="F:RNA-directed DNA polymerase activity"/>
    <property type="evidence" value="ECO:0007669"/>
    <property type="project" value="UniProtKB-KW"/>
</dbReference>
<keyword evidence="9" id="KW-1185">Reference proteome</keyword>
<feature type="domain" description="Reverse transcriptase RNase H-like" evidence="7">
    <location>
        <begin position="3"/>
        <end position="66"/>
    </location>
</feature>
<dbReference type="CDD" id="cd09274">
    <property type="entry name" value="RNase_HI_RT_Ty3"/>
    <property type="match status" value="1"/>
</dbReference>
<keyword evidence="3" id="KW-0540">Nuclease</keyword>
<keyword evidence="6" id="KW-0695">RNA-directed DNA polymerase</keyword>
<keyword evidence="2" id="KW-0548">Nucleotidyltransferase</keyword>
<dbReference type="Pfam" id="PF17917">
    <property type="entry name" value="RT_RNaseH"/>
    <property type="match status" value="1"/>
</dbReference>
<keyword evidence="4" id="KW-0255">Endonuclease</keyword>
<dbReference type="Proteomes" id="UP000257109">
    <property type="component" value="Unassembled WGS sequence"/>
</dbReference>
<dbReference type="PANTHER" id="PTHR34072:SF57">
    <property type="entry name" value="RNA-DIRECTED DNA POLYMERASE"/>
    <property type="match status" value="1"/>
</dbReference>
<dbReference type="SUPFAM" id="SSF56672">
    <property type="entry name" value="DNA/RNA polymerases"/>
    <property type="match status" value="1"/>
</dbReference>
<dbReference type="InterPro" id="IPR043502">
    <property type="entry name" value="DNA/RNA_pol_sf"/>
</dbReference>
<gene>
    <name evidence="8" type="primary">pol</name>
    <name evidence="8" type="ORF">CR513_03149</name>
</gene>
<evidence type="ECO:0000313" key="8">
    <source>
        <dbReference type="EMBL" id="RDY12090.1"/>
    </source>
</evidence>
<evidence type="ECO:0000313" key="9">
    <source>
        <dbReference type="Proteomes" id="UP000257109"/>
    </source>
</evidence>
<evidence type="ECO:0000256" key="6">
    <source>
        <dbReference type="ARBA" id="ARBA00022918"/>
    </source>
</evidence>
<accession>A0A371IAR2</accession>
<evidence type="ECO:0000256" key="5">
    <source>
        <dbReference type="ARBA" id="ARBA00022801"/>
    </source>
</evidence>
<dbReference type="InterPro" id="IPR041373">
    <property type="entry name" value="RT_RNaseH"/>
</dbReference>
<dbReference type="OrthoDB" id="532959at2759"/>
<dbReference type="GO" id="GO:0016787">
    <property type="term" value="F:hydrolase activity"/>
    <property type="evidence" value="ECO:0007669"/>
    <property type="project" value="UniProtKB-KW"/>
</dbReference>
<dbReference type="EMBL" id="QJKJ01000529">
    <property type="protein sequence ID" value="RDY12090.1"/>
    <property type="molecule type" value="Genomic_DNA"/>
</dbReference>
<comment type="caution">
    <text evidence="8">The sequence shown here is derived from an EMBL/GenBank/DDBJ whole genome shotgun (WGS) entry which is preliminary data.</text>
</comment>
<dbReference type="AlphaFoldDB" id="A0A371IAR2"/>
<feature type="non-terminal residue" evidence="8">
    <location>
        <position position="1"/>
    </location>
</feature>
<reference evidence="8" key="1">
    <citation type="submission" date="2018-05" db="EMBL/GenBank/DDBJ databases">
        <title>Draft genome of Mucuna pruriens seed.</title>
        <authorList>
            <person name="Nnadi N.E."/>
            <person name="Vos R."/>
            <person name="Hasami M.H."/>
            <person name="Devisetty U.K."/>
            <person name="Aguiy J.C."/>
        </authorList>
    </citation>
    <scope>NUCLEOTIDE SEQUENCE [LARGE SCALE GENOMIC DNA]</scope>
    <source>
        <strain evidence="8">JCA_2017</strain>
    </source>
</reference>
<evidence type="ECO:0000259" key="7">
    <source>
        <dbReference type="Pfam" id="PF17917"/>
    </source>
</evidence>
<keyword evidence="1" id="KW-0808">Transferase</keyword>
<name>A0A371IAR2_MUCPR</name>
<sequence>MDAGQVNYTTTKKELLAIVFALDKFRSYLLGSKIVVFSNHAALKYLLKKPDAKSRLIWWMLLFQEFDVKIRDKKGAENVVADHLSQLEREVEPIPIRDKCIPESEFQSILHFYHMVAGGGHYRSDRIAQKVLDCGFY</sequence>
<protein>
    <submittedName>
        <fullName evidence="8">Retrovirus-related Pol polyprotein from transposon 17.6</fullName>
    </submittedName>
</protein>
<proteinExistence type="predicted"/>
<dbReference type="GO" id="GO:0004519">
    <property type="term" value="F:endonuclease activity"/>
    <property type="evidence" value="ECO:0007669"/>
    <property type="project" value="UniProtKB-KW"/>
</dbReference>